<dbReference type="HOGENOM" id="CLU_141608_1_1_4"/>
<protein>
    <recommendedName>
        <fullName evidence="1">DUF4440 domain-containing protein</fullName>
    </recommendedName>
</protein>
<keyword evidence="3" id="KW-1185">Reference proteome</keyword>
<dbReference type="InterPro" id="IPR032710">
    <property type="entry name" value="NTF2-like_dom_sf"/>
</dbReference>
<dbReference type="KEGG" id="bur:Bcep18194_A4907"/>
<feature type="domain" description="DUF4440" evidence="1">
    <location>
        <begin position="13"/>
        <end position="118"/>
    </location>
</feature>
<dbReference type="AlphaFoldDB" id="Q39GB4"/>
<dbReference type="GeneID" id="45094801"/>
<organism evidence="2 3">
    <name type="scientific">Burkholderia lata (strain ATCC 17760 / DSM 23089 / LMG 22485 / NCIMB 9086 / R18194 / 383)</name>
    <dbReference type="NCBI Taxonomy" id="482957"/>
    <lineage>
        <taxon>Bacteria</taxon>
        <taxon>Pseudomonadati</taxon>
        <taxon>Pseudomonadota</taxon>
        <taxon>Betaproteobacteria</taxon>
        <taxon>Burkholderiales</taxon>
        <taxon>Burkholderiaceae</taxon>
        <taxon>Burkholderia</taxon>
        <taxon>Burkholderia cepacia complex</taxon>
    </lineage>
</organism>
<gene>
    <name evidence="2" type="ordered locus">Bcep18194_A4907</name>
</gene>
<name>Q39GB4_BURL3</name>
<dbReference type="InterPro" id="IPR027843">
    <property type="entry name" value="DUF4440"/>
</dbReference>
<evidence type="ECO:0000313" key="2">
    <source>
        <dbReference type="EMBL" id="ABB08502.1"/>
    </source>
</evidence>
<dbReference type="SUPFAM" id="SSF54427">
    <property type="entry name" value="NTF2-like"/>
    <property type="match status" value="1"/>
</dbReference>
<dbReference type="Pfam" id="PF14534">
    <property type="entry name" value="DUF4440"/>
    <property type="match status" value="1"/>
</dbReference>
<dbReference type="RefSeq" id="WP_011352060.1">
    <property type="nucleotide sequence ID" value="NC_007510.1"/>
</dbReference>
<dbReference type="Proteomes" id="UP000002705">
    <property type="component" value="Chromosome 1"/>
</dbReference>
<proteinExistence type="predicted"/>
<evidence type="ECO:0000259" key="1">
    <source>
        <dbReference type="Pfam" id="PF14534"/>
    </source>
</evidence>
<sequence>MTTEPALQQLAAELEARRWNLILQGDAQTLSTLLSDDLLFVHSSGLSDSKQSYLSSIEAGAAVYHSADREIASVVPLGDAAFFVTGTVRMAVTLRGTPRTLHSVFTVVWRREEDTWRLALHQTTALPA</sequence>
<dbReference type="PATRIC" id="fig|482957.22.peg.1834"/>
<dbReference type="Gene3D" id="3.10.450.50">
    <property type="match status" value="1"/>
</dbReference>
<reference evidence="2" key="1">
    <citation type="submission" date="2009-01" db="EMBL/GenBank/DDBJ databases">
        <title>Complete sequence of chromosome 1 of Burkholderia sp. 383.</title>
        <authorList>
            <consortium name="US DOE Joint Genome Institute"/>
            <person name="Copeland A."/>
            <person name="Lucas S."/>
            <person name="Lapidus A."/>
            <person name="Barry K."/>
            <person name="Detter J.C."/>
            <person name="Glavina T."/>
            <person name="Hammon N."/>
            <person name="Israni S."/>
            <person name="Pitluck S."/>
            <person name="Chain P."/>
            <person name="Malfatti S."/>
            <person name="Shin M."/>
            <person name="Vergez L."/>
            <person name="Schmutz J."/>
            <person name="Larimer F."/>
            <person name="Land M."/>
            <person name="Kyrpides N."/>
            <person name="Lykidis A."/>
            <person name="Richardson P."/>
        </authorList>
    </citation>
    <scope>NUCLEOTIDE SEQUENCE</scope>
    <source>
        <strain evidence="2">383</strain>
    </source>
</reference>
<evidence type="ECO:0000313" key="3">
    <source>
        <dbReference type="Proteomes" id="UP000002705"/>
    </source>
</evidence>
<dbReference type="EMBL" id="CP000151">
    <property type="protein sequence ID" value="ABB08502.1"/>
    <property type="molecule type" value="Genomic_DNA"/>
</dbReference>
<accession>Q39GB4</accession>